<dbReference type="InterPro" id="IPR048670">
    <property type="entry name" value="IF5A-like_N"/>
</dbReference>
<sequence length="131" mass="14859">MSWRDVEVRELKVGGYMVVDDEPCKIVEMTTSKPGKHGEAKARIVAIGVFDGQKRSLVYPVKHKVKVPIIEKRDAQVLAVMGDEVQLMDSETFETFELPIPEELKDQISPGKNVQYWEALGKRKIMKVMGE</sequence>
<keyword evidence="8 11" id="KW-0385">Hypusine</keyword>
<dbReference type="InterPro" id="IPR019769">
    <property type="entry name" value="Trans_elong_IF5A_hypusine_site"/>
</dbReference>
<dbReference type="NCBIfam" id="TIGR00037">
    <property type="entry name" value="eIF_5A"/>
    <property type="match status" value="1"/>
</dbReference>
<evidence type="ECO:0000256" key="10">
    <source>
        <dbReference type="ARBA" id="ARBA00032163"/>
    </source>
</evidence>
<evidence type="ECO:0000256" key="7">
    <source>
        <dbReference type="ARBA" id="ARBA00022917"/>
    </source>
</evidence>
<evidence type="ECO:0000256" key="9">
    <source>
        <dbReference type="ARBA" id="ARBA00032030"/>
    </source>
</evidence>
<name>D3TB80_ACIB4</name>
<dbReference type="SMART" id="SM01376">
    <property type="entry name" value="eIF-5a"/>
    <property type="match status" value="1"/>
</dbReference>
<dbReference type="GO" id="GO:0003743">
    <property type="term" value="F:translation initiation factor activity"/>
    <property type="evidence" value="ECO:0007669"/>
    <property type="project" value="UniProtKB-UniRule"/>
</dbReference>
<evidence type="ECO:0000256" key="5">
    <source>
        <dbReference type="ARBA" id="ARBA00022490"/>
    </source>
</evidence>
<dbReference type="PROSITE" id="PS00302">
    <property type="entry name" value="IF5A_HYPUSINE"/>
    <property type="match status" value="1"/>
</dbReference>
<comment type="subcellular location">
    <subcellularLocation>
        <location evidence="2 11">Cytoplasm</location>
    </subcellularLocation>
</comment>
<evidence type="ECO:0000259" key="12">
    <source>
        <dbReference type="SMART" id="SM01376"/>
    </source>
</evidence>
<evidence type="ECO:0000256" key="4">
    <source>
        <dbReference type="ARBA" id="ARBA00016327"/>
    </source>
</evidence>
<dbReference type="InterPro" id="IPR001884">
    <property type="entry name" value="IF5A-like"/>
</dbReference>
<dbReference type="GO" id="GO:0005737">
    <property type="term" value="C:cytoplasm"/>
    <property type="evidence" value="ECO:0007669"/>
    <property type="project" value="UniProtKB-SubCell"/>
</dbReference>
<dbReference type="GO" id="GO:0045905">
    <property type="term" value="P:positive regulation of translational termination"/>
    <property type="evidence" value="ECO:0007669"/>
    <property type="project" value="InterPro"/>
</dbReference>
<dbReference type="Pfam" id="PF01287">
    <property type="entry name" value="eIF-5a"/>
    <property type="match status" value="1"/>
</dbReference>
<dbReference type="RefSeq" id="WP_012997013.1">
    <property type="nucleotide sequence ID" value="NC_013926.1"/>
</dbReference>
<keyword evidence="6 11" id="KW-0396">Initiation factor</keyword>
<dbReference type="InterPro" id="IPR014722">
    <property type="entry name" value="Rib_uL2_dom2"/>
</dbReference>
<dbReference type="SUPFAM" id="SSF50104">
    <property type="entry name" value="Translation proteins SH3-like domain"/>
    <property type="match status" value="1"/>
</dbReference>
<dbReference type="InterPro" id="IPR022847">
    <property type="entry name" value="Transl_elong_IF5A_arc"/>
</dbReference>
<reference evidence="13" key="1">
    <citation type="submission" date="2010-02" db="EMBL/GenBank/DDBJ databases">
        <title>Complete sequence of Aciduliprofundum boonei T469.</title>
        <authorList>
            <consortium name="US DOE Joint Genome Institute"/>
            <person name="Lucas S."/>
            <person name="Copeland A."/>
            <person name="Lapidus A."/>
            <person name="Cheng J.-F."/>
            <person name="Bruce D."/>
            <person name="Goodwin L."/>
            <person name="Pitluck S."/>
            <person name="Saunders E."/>
            <person name="Detter J.C."/>
            <person name="Han C."/>
            <person name="Tapia R."/>
            <person name="Land M."/>
            <person name="Hauser L."/>
            <person name="Kyrpides N."/>
            <person name="Mikhailova N."/>
            <person name="Flores G."/>
            <person name="Reysenbach A.-L."/>
            <person name="Woyke T."/>
        </authorList>
    </citation>
    <scope>NUCLEOTIDE SEQUENCE</scope>
    <source>
        <strain evidence="13">T469</strain>
    </source>
</reference>
<dbReference type="AlphaFoldDB" id="D3TB80"/>
<evidence type="ECO:0000256" key="3">
    <source>
        <dbReference type="ARBA" id="ARBA00006016"/>
    </source>
</evidence>
<dbReference type="NCBIfam" id="NF003076">
    <property type="entry name" value="PRK03999.1"/>
    <property type="match status" value="1"/>
</dbReference>
<dbReference type="GeneID" id="8826936"/>
<dbReference type="SUPFAM" id="SSF50249">
    <property type="entry name" value="Nucleic acid-binding proteins"/>
    <property type="match status" value="1"/>
</dbReference>
<evidence type="ECO:0000256" key="11">
    <source>
        <dbReference type="HAMAP-Rule" id="MF_00085"/>
    </source>
</evidence>
<dbReference type="InterPro" id="IPR012340">
    <property type="entry name" value="NA-bd_OB-fold"/>
</dbReference>
<dbReference type="Pfam" id="PF21485">
    <property type="entry name" value="IF5A-like_N"/>
    <property type="match status" value="1"/>
</dbReference>
<dbReference type="FunFam" id="2.30.30.30:FF:000038">
    <property type="entry name" value="Translation initiation factor 5A"/>
    <property type="match status" value="1"/>
</dbReference>
<accession>D3TB80</accession>
<comment type="function">
    <text evidence="1 11">Functions by promoting the formation of the first peptide bond.</text>
</comment>
<dbReference type="GO" id="GO:0003723">
    <property type="term" value="F:RNA binding"/>
    <property type="evidence" value="ECO:0007669"/>
    <property type="project" value="InterPro"/>
</dbReference>
<dbReference type="CDD" id="cd04467">
    <property type="entry name" value="S1_aIF5A"/>
    <property type="match status" value="1"/>
</dbReference>
<evidence type="ECO:0000256" key="6">
    <source>
        <dbReference type="ARBA" id="ARBA00022540"/>
    </source>
</evidence>
<evidence type="ECO:0000256" key="8">
    <source>
        <dbReference type="ARBA" id="ARBA00023071"/>
    </source>
</evidence>
<organism evidence="13 14">
    <name type="scientific">Aciduliprofundum boonei (strain DSM 19572 / T469)</name>
    <dbReference type="NCBI Taxonomy" id="439481"/>
    <lineage>
        <taxon>Archaea</taxon>
        <taxon>Methanobacteriati</taxon>
        <taxon>Thermoplasmatota</taxon>
        <taxon>DHVE2 group</taxon>
        <taxon>Candidatus Aciduliprofundum</taxon>
    </lineage>
</organism>
<dbReference type="GO" id="GO:0003746">
    <property type="term" value="F:translation elongation factor activity"/>
    <property type="evidence" value="ECO:0007669"/>
    <property type="project" value="InterPro"/>
</dbReference>
<dbReference type="GO" id="GO:0045901">
    <property type="term" value="P:positive regulation of translational elongation"/>
    <property type="evidence" value="ECO:0007669"/>
    <property type="project" value="InterPro"/>
</dbReference>
<keyword evidence="7 11" id="KW-0648">Protein biosynthesis</keyword>
<comment type="similarity">
    <text evidence="3 11">Belongs to the eIF-5A family.</text>
</comment>
<dbReference type="GO" id="GO:0043022">
    <property type="term" value="F:ribosome binding"/>
    <property type="evidence" value="ECO:0007669"/>
    <property type="project" value="InterPro"/>
</dbReference>
<feature type="domain" description="Translation initiation factor 5A C-terminal" evidence="12">
    <location>
        <begin position="69"/>
        <end position="129"/>
    </location>
</feature>
<dbReference type="EMBL" id="CP001941">
    <property type="protein sequence ID" value="ADD07815.1"/>
    <property type="molecule type" value="Genomic_DNA"/>
</dbReference>
<dbReference type="HOGENOM" id="CLU_102600_3_0_2"/>
<dbReference type="InterPro" id="IPR020189">
    <property type="entry name" value="IF5A_C"/>
</dbReference>
<keyword evidence="5 11" id="KW-0963">Cytoplasm</keyword>
<evidence type="ECO:0000313" key="14">
    <source>
        <dbReference type="Proteomes" id="UP000001400"/>
    </source>
</evidence>
<dbReference type="KEGG" id="abi:Aboo_0003"/>
<proteinExistence type="inferred from homology"/>
<evidence type="ECO:0000313" key="13">
    <source>
        <dbReference type="EMBL" id="ADD07815.1"/>
    </source>
</evidence>
<dbReference type="InterPro" id="IPR008991">
    <property type="entry name" value="Translation_prot_SH3-like_sf"/>
</dbReference>
<dbReference type="PIRSF" id="PIRSF003025">
    <property type="entry name" value="eIF5A"/>
    <property type="match status" value="1"/>
</dbReference>
<gene>
    <name evidence="11" type="primary">eif5a</name>
    <name evidence="13" type="ordered locus">Aboo_0003</name>
</gene>
<dbReference type="Gene3D" id="2.30.30.30">
    <property type="match status" value="1"/>
</dbReference>
<feature type="modified residue" description="Hypusine" evidence="11">
    <location>
        <position position="36"/>
    </location>
</feature>
<dbReference type="PANTHER" id="PTHR11673">
    <property type="entry name" value="TRANSLATION INITIATION FACTOR 5A FAMILY MEMBER"/>
    <property type="match status" value="1"/>
</dbReference>
<dbReference type="Gene3D" id="2.40.50.140">
    <property type="entry name" value="Nucleic acid-binding proteins"/>
    <property type="match status" value="1"/>
</dbReference>
<evidence type="ECO:0000256" key="2">
    <source>
        <dbReference type="ARBA" id="ARBA00004496"/>
    </source>
</evidence>
<evidence type="ECO:0000256" key="1">
    <source>
        <dbReference type="ARBA" id="ARBA00003980"/>
    </source>
</evidence>
<protein>
    <recommendedName>
        <fullName evidence="4 11">Translation initiation factor 5A</fullName>
    </recommendedName>
    <alternativeName>
        <fullName evidence="10 11">Hypusine-containing protein</fullName>
    </alternativeName>
    <alternativeName>
        <fullName evidence="9 11">eIF-5A</fullName>
    </alternativeName>
</protein>
<keyword evidence="14" id="KW-1185">Reference proteome</keyword>
<dbReference type="Proteomes" id="UP000001400">
    <property type="component" value="Chromosome"/>
</dbReference>
<dbReference type="HAMAP" id="MF_00085">
    <property type="entry name" value="eIF_5A"/>
    <property type="match status" value="1"/>
</dbReference>